<evidence type="ECO:0000256" key="6">
    <source>
        <dbReference type="ARBA" id="ARBA00022989"/>
    </source>
</evidence>
<keyword evidence="4 10" id="KW-0479">Metal-binding</keyword>
<dbReference type="PANTHER" id="PTHR48085:SF5">
    <property type="entry name" value="CADMIUM_ZINC-TRANSPORTING ATPASE HMA4-RELATED"/>
    <property type="match status" value="1"/>
</dbReference>
<dbReference type="InterPro" id="IPR059000">
    <property type="entry name" value="ATPase_P-type_domA"/>
</dbReference>
<dbReference type="SFLD" id="SFLDS00003">
    <property type="entry name" value="Haloacid_Dehalogenase"/>
    <property type="match status" value="1"/>
</dbReference>
<evidence type="ECO:0000256" key="3">
    <source>
        <dbReference type="ARBA" id="ARBA00022692"/>
    </source>
</evidence>
<dbReference type="InterPro" id="IPR036412">
    <property type="entry name" value="HAD-like_sf"/>
</dbReference>
<comment type="catalytic activity">
    <reaction evidence="9">
        <text>Zn(2+)(in) + ATP + H2O = Zn(2+)(out) + ADP + phosphate + H(+)</text>
        <dbReference type="Rhea" id="RHEA:20621"/>
        <dbReference type="ChEBI" id="CHEBI:15377"/>
        <dbReference type="ChEBI" id="CHEBI:15378"/>
        <dbReference type="ChEBI" id="CHEBI:29105"/>
        <dbReference type="ChEBI" id="CHEBI:30616"/>
        <dbReference type="ChEBI" id="CHEBI:43474"/>
        <dbReference type="ChEBI" id="CHEBI:456216"/>
        <dbReference type="EC" id="7.2.2.12"/>
    </reaction>
</comment>
<feature type="region of interest" description="Disordered" evidence="11">
    <location>
        <begin position="1"/>
        <end position="29"/>
    </location>
</feature>
<comment type="subcellular location">
    <subcellularLocation>
        <location evidence="10">Cell membrane</location>
    </subcellularLocation>
    <subcellularLocation>
        <location evidence="1">Membrane</location>
    </subcellularLocation>
</comment>
<sequence>MGQPESGKISKITSLTPGKNGAIRRGTPAAVSETKPALKISGIACGCGSCDTETPKQELPPSEPKLTTAINCGCDSCDDEQKEQKADTQPSVSVGAISCSCDSCDDSHESVTSEEKQSLLTSNQKLVLAGIFAIAAEAIDWFSVSEWLAAFFALIAVALSGVTTYKKGWQALRRFDPNMHALMSIAVTGAFLIGQWPEAAMVMVLFNIAEFLESKSLERARNAIQELMTLTPEQALVQQSDNTWKELYINTVGVNQVIRIKPGVRIPLDGTVIRGSSSVDQAPITGESLPAEKNEGDLVYAGTINQQGSFDYRVTATTQNTLLARIIHSVEEAQGKRAPIQRLVDRFARIYTPIILIIAVLVALVPPLFFAAPWFEWLYKALVLLVIGCPCALVLSTPVAIVTALSVAARHGILIKGGHYLELGRKLQVLALDKTGTITTGKPELTDMIPLADTNIAECQQIAVALALHSEHPVSRTIVRAYPETADLSVQDITSLTGAGIQGVIAGETFRLISPKAFAANNALTAQVAQPISQYEAQGKTVVLLVKADTPLALFAVADTIKASSQQAITELHHLHIHTVMLTGDNAHTANRIATQAGIDQVYSNQLPEDKLNQIDTMSKHQIVGMVGDGINDAPALARASIGFAMGGMGSDTAIETADIALMDDDLRKVPLFVRLSQATWRNILQNITVALGIKAGFLLATLLGFGTLWMAVFADMGTSLLVVANAMRLLRFK</sequence>
<feature type="transmembrane region" description="Helical" evidence="10">
    <location>
        <begin position="350"/>
        <end position="375"/>
    </location>
</feature>
<reference evidence="14" key="1">
    <citation type="submission" date="2009-05" db="EMBL/GenBank/DDBJ databases">
        <title>Complete sequence of Tolumonas auensis DSM 9187.</title>
        <authorList>
            <consortium name="US DOE Joint Genome Institute"/>
            <person name="Lucas S."/>
            <person name="Copeland A."/>
            <person name="Lapidus A."/>
            <person name="Glavina del Rio T."/>
            <person name="Tice H."/>
            <person name="Bruce D."/>
            <person name="Goodwin L."/>
            <person name="Pitluck S."/>
            <person name="Chertkov O."/>
            <person name="Brettin T."/>
            <person name="Detter J.C."/>
            <person name="Han C."/>
            <person name="Larimer F."/>
            <person name="Land M."/>
            <person name="Hauser L."/>
            <person name="Kyrpides N."/>
            <person name="Mikhailova N."/>
            <person name="Spring S."/>
            <person name="Beller H."/>
        </authorList>
    </citation>
    <scope>NUCLEOTIDE SEQUENCE [LARGE SCALE GENOMIC DNA]</scope>
    <source>
        <strain evidence="14">DSM 9187 / TA4</strain>
    </source>
</reference>
<evidence type="ECO:0000256" key="11">
    <source>
        <dbReference type="SAM" id="MobiDB-lite"/>
    </source>
</evidence>
<accession>C4LFJ2</accession>
<dbReference type="HOGENOM" id="CLU_001771_6_4_6"/>
<dbReference type="KEGG" id="tau:Tola_1749"/>
<keyword evidence="14" id="KW-1185">Reference proteome</keyword>
<evidence type="ECO:0000256" key="10">
    <source>
        <dbReference type="RuleBase" id="RU362081"/>
    </source>
</evidence>
<dbReference type="OrthoDB" id="5593491at2"/>
<evidence type="ECO:0000256" key="4">
    <source>
        <dbReference type="ARBA" id="ARBA00022723"/>
    </source>
</evidence>
<dbReference type="PRINTS" id="PR00941">
    <property type="entry name" value="CDATPASE"/>
</dbReference>
<evidence type="ECO:0000256" key="8">
    <source>
        <dbReference type="ARBA" id="ARBA00039097"/>
    </source>
</evidence>
<dbReference type="Gene3D" id="2.70.150.10">
    <property type="entry name" value="Calcium-transporting ATPase, cytoplasmic transduction domain A"/>
    <property type="match status" value="1"/>
</dbReference>
<dbReference type="Proteomes" id="UP000009073">
    <property type="component" value="Chromosome"/>
</dbReference>
<dbReference type="GO" id="GO:0005886">
    <property type="term" value="C:plasma membrane"/>
    <property type="evidence" value="ECO:0007669"/>
    <property type="project" value="UniProtKB-SubCell"/>
</dbReference>
<dbReference type="PROSITE" id="PS00154">
    <property type="entry name" value="ATPASE_E1_E2"/>
    <property type="match status" value="1"/>
</dbReference>
<comment type="similarity">
    <text evidence="2 10">Belongs to the cation transport ATPase (P-type) (TC 3.A.3) family. Type IB subfamily.</text>
</comment>
<dbReference type="FunFam" id="2.70.150.10:FF:000002">
    <property type="entry name" value="Copper-transporting ATPase 1, putative"/>
    <property type="match status" value="1"/>
</dbReference>
<dbReference type="SUPFAM" id="SSF81665">
    <property type="entry name" value="Calcium ATPase, transmembrane domain M"/>
    <property type="match status" value="1"/>
</dbReference>
<evidence type="ECO:0000256" key="1">
    <source>
        <dbReference type="ARBA" id="ARBA00004370"/>
    </source>
</evidence>
<dbReference type="GO" id="GO:0016887">
    <property type="term" value="F:ATP hydrolysis activity"/>
    <property type="evidence" value="ECO:0007669"/>
    <property type="project" value="InterPro"/>
</dbReference>
<dbReference type="InterPro" id="IPR018303">
    <property type="entry name" value="ATPase_P-typ_P_site"/>
</dbReference>
<dbReference type="SFLD" id="SFLDG00002">
    <property type="entry name" value="C1.7:_P-type_atpase_like"/>
    <property type="match status" value="1"/>
</dbReference>
<dbReference type="InterPro" id="IPR023299">
    <property type="entry name" value="ATPase_P-typ_cyto_dom_N"/>
</dbReference>
<dbReference type="GO" id="GO:0015086">
    <property type="term" value="F:cadmium ion transmembrane transporter activity"/>
    <property type="evidence" value="ECO:0007669"/>
    <property type="project" value="TreeGrafter"/>
</dbReference>
<dbReference type="Pfam" id="PF00122">
    <property type="entry name" value="E1-E2_ATPase"/>
    <property type="match status" value="1"/>
</dbReference>
<evidence type="ECO:0000256" key="9">
    <source>
        <dbReference type="ARBA" id="ARBA00047308"/>
    </source>
</evidence>
<evidence type="ECO:0000256" key="7">
    <source>
        <dbReference type="ARBA" id="ARBA00023136"/>
    </source>
</evidence>
<evidence type="ECO:0000256" key="5">
    <source>
        <dbReference type="ARBA" id="ARBA00022967"/>
    </source>
</evidence>
<dbReference type="NCBIfam" id="TIGR01525">
    <property type="entry name" value="ATPase-IB_hvy"/>
    <property type="match status" value="1"/>
</dbReference>
<dbReference type="InterPro" id="IPR008250">
    <property type="entry name" value="ATPase_P-typ_transduc_dom_A_sf"/>
</dbReference>
<dbReference type="InterPro" id="IPR051014">
    <property type="entry name" value="Cation_Transport_ATPase_IB"/>
</dbReference>
<name>C4LFJ2_TOLAT</name>
<dbReference type="InterPro" id="IPR027256">
    <property type="entry name" value="P-typ_ATPase_IB"/>
</dbReference>
<evidence type="ECO:0000256" key="2">
    <source>
        <dbReference type="ARBA" id="ARBA00006024"/>
    </source>
</evidence>
<dbReference type="STRING" id="595494.Tola_1749"/>
<dbReference type="PANTHER" id="PTHR48085">
    <property type="entry name" value="CADMIUM/ZINC-TRANSPORTING ATPASE HMA2-RELATED"/>
    <property type="match status" value="1"/>
</dbReference>
<keyword evidence="10" id="KW-0547">Nucleotide-binding</keyword>
<proteinExistence type="inferred from homology"/>
<dbReference type="RefSeq" id="WP_015878830.1">
    <property type="nucleotide sequence ID" value="NC_012691.1"/>
</dbReference>
<dbReference type="InterPro" id="IPR001757">
    <property type="entry name" value="P_typ_ATPase"/>
</dbReference>
<dbReference type="Pfam" id="PF00702">
    <property type="entry name" value="Hydrolase"/>
    <property type="match status" value="1"/>
</dbReference>
<feature type="transmembrane region" description="Helical" evidence="10">
    <location>
        <begin position="148"/>
        <end position="165"/>
    </location>
</feature>
<dbReference type="NCBIfam" id="TIGR01511">
    <property type="entry name" value="ATPase-IB1_Cu"/>
    <property type="match status" value="1"/>
</dbReference>
<evidence type="ECO:0000313" key="14">
    <source>
        <dbReference type="Proteomes" id="UP000009073"/>
    </source>
</evidence>
<dbReference type="InterPro" id="IPR023214">
    <property type="entry name" value="HAD_sf"/>
</dbReference>
<feature type="domain" description="P-type ATPase A" evidence="12">
    <location>
        <begin position="230"/>
        <end position="331"/>
    </location>
</feature>
<dbReference type="Gene3D" id="3.40.1110.10">
    <property type="entry name" value="Calcium-transporting ATPase, cytoplasmic domain N"/>
    <property type="match status" value="1"/>
</dbReference>
<dbReference type="eggNOG" id="COG2217">
    <property type="taxonomic scope" value="Bacteria"/>
</dbReference>
<evidence type="ECO:0000313" key="13">
    <source>
        <dbReference type="EMBL" id="ACQ93359.1"/>
    </source>
</evidence>
<dbReference type="GO" id="GO:0016463">
    <property type="term" value="F:P-type zinc transporter activity"/>
    <property type="evidence" value="ECO:0007669"/>
    <property type="project" value="UniProtKB-EC"/>
</dbReference>
<organism evidence="13 14">
    <name type="scientific">Tolumonas auensis (strain DSM 9187 / NBRC 110442 / TA 4)</name>
    <dbReference type="NCBI Taxonomy" id="595494"/>
    <lineage>
        <taxon>Bacteria</taxon>
        <taxon>Pseudomonadati</taxon>
        <taxon>Pseudomonadota</taxon>
        <taxon>Gammaproteobacteria</taxon>
        <taxon>Aeromonadales</taxon>
        <taxon>Aeromonadaceae</taxon>
        <taxon>Tolumonas</taxon>
    </lineage>
</organism>
<dbReference type="SFLD" id="SFLDF00027">
    <property type="entry name" value="p-type_atpase"/>
    <property type="match status" value="1"/>
</dbReference>
<protein>
    <recommendedName>
        <fullName evidence="8">P-type Zn(2+) transporter</fullName>
        <ecNumber evidence="8">7.2.2.12</ecNumber>
    </recommendedName>
</protein>
<dbReference type="GO" id="GO:0046872">
    <property type="term" value="F:metal ion binding"/>
    <property type="evidence" value="ECO:0007669"/>
    <property type="project" value="UniProtKB-KW"/>
</dbReference>
<keyword evidence="6 10" id="KW-1133">Transmembrane helix</keyword>
<dbReference type="EC" id="7.2.2.12" evidence="8"/>
<keyword evidence="3 10" id="KW-0812">Transmembrane</keyword>
<dbReference type="GO" id="GO:0005524">
    <property type="term" value="F:ATP binding"/>
    <property type="evidence" value="ECO:0007669"/>
    <property type="project" value="UniProtKB-UniRule"/>
</dbReference>
<keyword evidence="7 10" id="KW-0472">Membrane</keyword>
<dbReference type="NCBIfam" id="TIGR01494">
    <property type="entry name" value="ATPase_P-type"/>
    <property type="match status" value="1"/>
</dbReference>
<evidence type="ECO:0000259" key="12">
    <source>
        <dbReference type="Pfam" id="PF00122"/>
    </source>
</evidence>
<keyword evidence="5" id="KW-1278">Translocase</keyword>
<dbReference type="SUPFAM" id="SSF56784">
    <property type="entry name" value="HAD-like"/>
    <property type="match status" value="1"/>
</dbReference>
<keyword evidence="10" id="KW-1003">Cell membrane</keyword>
<dbReference type="PRINTS" id="PR00119">
    <property type="entry name" value="CATATPASE"/>
</dbReference>
<dbReference type="EMBL" id="CP001616">
    <property type="protein sequence ID" value="ACQ93359.1"/>
    <property type="molecule type" value="Genomic_DNA"/>
</dbReference>
<dbReference type="SUPFAM" id="SSF81653">
    <property type="entry name" value="Calcium ATPase, transduction domain A"/>
    <property type="match status" value="1"/>
</dbReference>
<dbReference type="Gene3D" id="3.40.50.1000">
    <property type="entry name" value="HAD superfamily/HAD-like"/>
    <property type="match status" value="1"/>
</dbReference>
<dbReference type="InterPro" id="IPR023298">
    <property type="entry name" value="ATPase_P-typ_TM_dom_sf"/>
</dbReference>
<keyword evidence="10" id="KW-0067">ATP-binding</keyword>
<dbReference type="AlphaFoldDB" id="C4LFJ2"/>
<feature type="transmembrane region" description="Helical" evidence="10">
    <location>
        <begin position="684"/>
        <end position="703"/>
    </location>
</feature>
<gene>
    <name evidence="13" type="ordered locus">Tola_1749</name>
</gene>
<dbReference type="InterPro" id="IPR044492">
    <property type="entry name" value="P_typ_ATPase_HD_dom"/>
</dbReference>
<feature type="transmembrane region" description="Helical" evidence="10">
    <location>
        <begin position="381"/>
        <end position="407"/>
    </location>
</feature>
<reference evidence="13 14" key="2">
    <citation type="journal article" date="2011" name="Stand. Genomic Sci.">
        <title>Complete genome sequence of Tolumonas auensis type strain (TA 4).</title>
        <authorList>
            <person name="Chertkov O."/>
            <person name="Copeland A."/>
            <person name="Lucas S."/>
            <person name="Lapidus A."/>
            <person name="Berry K.W."/>
            <person name="Detter J.C."/>
            <person name="Del Rio T.G."/>
            <person name="Hammon N."/>
            <person name="Dalin E."/>
            <person name="Tice H."/>
            <person name="Pitluck S."/>
            <person name="Richardson P."/>
            <person name="Bruce D."/>
            <person name="Goodwin L."/>
            <person name="Han C."/>
            <person name="Tapia R."/>
            <person name="Saunders E."/>
            <person name="Schmutz J."/>
            <person name="Brettin T."/>
            <person name="Larimer F."/>
            <person name="Land M."/>
            <person name="Hauser L."/>
            <person name="Spring S."/>
            <person name="Rohde M."/>
            <person name="Kyrpides N.C."/>
            <person name="Ivanova N."/>
            <person name="Goker M."/>
            <person name="Beller H.R."/>
            <person name="Klenk H.P."/>
            <person name="Woyke T."/>
        </authorList>
    </citation>
    <scope>NUCLEOTIDE SEQUENCE [LARGE SCALE GENOMIC DNA]</scope>
    <source>
        <strain evidence="14">DSM 9187 / TA4</strain>
    </source>
</reference>